<dbReference type="InterPro" id="IPR052965">
    <property type="entry name" value="Pigment-catalase-like"/>
</dbReference>
<dbReference type="InterPro" id="IPR006311">
    <property type="entry name" value="TAT_signal"/>
</dbReference>
<comment type="caution">
    <text evidence="1">The sequence shown here is derived from an EMBL/GenBank/DDBJ whole genome shotgun (WGS) entry which is preliminary data.</text>
</comment>
<gene>
    <name evidence="1" type="ORF">HDF09_001371</name>
</gene>
<dbReference type="AlphaFoldDB" id="A0A7W8IGQ5"/>
<organism evidence="1 2">
    <name type="scientific">Tunturiibacter empetritectus</name>
    <dbReference type="NCBI Taxonomy" id="3069691"/>
    <lineage>
        <taxon>Bacteria</taxon>
        <taxon>Pseudomonadati</taxon>
        <taxon>Acidobacteriota</taxon>
        <taxon>Terriglobia</taxon>
        <taxon>Terriglobales</taxon>
        <taxon>Acidobacteriaceae</taxon>
        <taxon>Tunturiibacter</taxon>
    </lineage>
</organism>
<dbReference type="PANTHER" id="PTHR31694">
    <property type="entry name" value="DESICCATION-LIKE PROTEIN"/>
    <property type="match status" value="1"/>
</dbReference>
<evidence type="ECO:0008006" key="3">
    <source>
        <dbReference type="Google" id="ProtNLM"/>
    </source>
</evidence>
<dbReference type="CDD" id="cd00657">
    <property type="entry name" value="Ferritin_like"/>
    <property type="match status" value="1"/>
</dbReference>
<dbReference type="NCBIfam" id="TIGR01409">
    <property type="entry name" value="TAT_signal_seq"/>
    <property type="match status" value="1"/>
</dbReference>
<accession>A0A7W8IGQ5</accession>
<dbReference type="EMBL" id="JACHDY010000002">
    <property type="protein sequence ID" value="MBB5316702.1"/>
    <property type="molecule type" value="Genomic_DNA"/>
</dbReference>
<sequence length="313" mass="31994">MEKKLNDLIDKALSRRKFLAGAGTAAAGAMIIGCNNSTPAPTTTPTPTPTPLDIPDNDILNFALNLEYLEAEFYLYAATGAGLSSADALTGAGTTIVPAGIKAVPWTSPVFAQYAAEIAQDELNHVRFLQAAITGNKGTPVPRPALDLTFFGPLAVAAKITTSPTFNPFDGNNDFLIGAFVFEDVGVTAYSGAAPLLANNNILTAAAGIQATEAYHAAEIRTLITAVDGAAGNQTYTTIANQVSALRATLGGGKETPLSVSSIVAADPTYAIAFGRTTDQVLHIVYGAAGGAGLSKGGFFPNGLNGKITATAS</sequence>
<dbReference type="InterPro" id="IPR009078">
    <property type="entry name" value="Ferritin-like_SF"/>
</dbReference>
<dbReference type="PROSITE" id="PS51257">
    <property type="entry name" value="PROKAR_LIPOPROTEIN"/>
    <property type="match status" value="1"/>
</dbReference>
<name>A0A7W8IGQ5_9BACT</name>
<dbReference type="Proteomes" id="UP000568106">
    <property type="component" value="Unassembled WGS sequence"/>
</dbReference>
<dbReference type="Pfam" id="PF13668">
    <property type="entry name" value="Ferritin_2"/>
    <property type="match status" value="1"/>
</dbReference>
<dbReference type="PANTHER" id="PTHR31694:SF26">
    <property type="entry name" value="OS05G0151100 PROTEIN"/>
    <property type="match status" value="1"/>
</dbReference>
<keyword evidence="2" id="KW-1185">Reference proteome</keyword>
<evidence type="ECO:0000313" key="1">
    <source>
        <dbReference type="EMBL" id="MBB5316702.1"/>
    </source>
</evidence>
<protein>
    <recommendedName>
        <fullName evidence="3">Ferritin-like domain-containing protein</fullName>
    </recommendedName>
</protein>
<proteinExistence type="predicted"/>
<evidence type="ECO:0000313" key="2">
    <source>
        <dbReference type="Proteomes" id="UP000568106"/>
    </source>
</evidence>
<dbReference type="InterPro" id="IPR019546">
    <property type="entry name" value="TAT_signal_bac_arc"/>
</dbReference>
<dbReference type="PROSITE" id="PS51318">
    <property type="entry name" value="TAT"/>
    <property type="match status" value="1"/>
</dbReference>
<dbReference type="SUPFAM" id="SSF47240">
    <property type="entry name" value="Ferritin-like"/>
    <property type="match status" value="1"/>
</dbReference>
<reference evidence="1" key="1">
    <citation type="submission" date="2020-08" db="EMBL/GenBank/DDBJ databases">
        <title>Genomic Encyclopedia of Type Strains, Phase IV (KMG-V): Genome sequencing to study the core and pangenomes of soil and plant-associated prokaryotes.</title>
        <authorList>
            <person name="Whitman W."/>
        </authorList>
    </citation>
    <scope>NUCLEOTIDE SEQUENCE [LARGE SCALE GENOMIC DNA]</scope>
    <source>
        <strain evidence="1">M8UP27</strain>
    </source>
</reference>